<keyword evidence="1" id="KW-0472">Membrane</keyword>
<reference evidence="2 4" key="1">
    <citation type="submission" date="2015-06" db="EMBL/GenBank/DDBJ databases">
        <title>R. anatipestifer strain HXb2 is the most virulent strain so far, and the genome sequence would help us uncover the pathogenesis.</title>
        <authorList>
            <person name="Hu Q."/>
            <person name="Qi J."/>
            <person name="Bo H."/>
            <person name="Liu G."/>
            <person name="Tao M."/>
            <person name="Ding Y."/>
            <person name="Xue Y."/>
        </authorList>
    </citation>
    <scope>NUCLEOTIDE SEQUENCE [LARGE SCALE GENOMIC DNA]</scope>
    <source>
        <strain evidence="2 4">HXb2</strain>
    </source>
</reference>
<evidence type="ECO:0008006" key="5">
    <source>
        <dbReference type="Google" id="ProtNLM"/>
    </source>
</evidence>
<organism evidence="2 4">
    <name type="scientific">Riemerella anatipestifer</name>
    <name type="common">Moraxella anatipestifer</name>
    <dbReference type="NCBI Taxonomy" id="34085"/>
    <lineage>
        <taxon>Bacteria</taxon>
        <taxon>Pseudomonadati</taxon>
        <taxon>Bacteroidota</taxon>
        <taxon>Flavobacteriia</taxon>
        <taxon>Flavobacteriales</taxon>
        <taxon>Weeksellaceae</taxon>
        <taxon>Riemerella</taxon>
    </lineage>
</organism>
<keyword evidence="1" id="KW-0812">Transmembrane</keyword>
<gene>
    <name evidence="2" type="ORF">AB406_2244</name>
    <name evidence="3" type="ORF">OKE68_07725</name>
</gene>
<keyword evidence="1" id="KW-1133">Transmembrane helix</keyword>
<evidence type="ECO:0000313" key="3">
    <source>
        <dbReference type="EMBL" id="MCW0524198.1"/>
    </source>
</evidence>
<reference evidence="3" key="2">
    <citation type="submission" date="2022-10" db="EMBL/GenBank/DDBJ databases">
        <title>Sifting through the core-genome to identify putative cross-protective antigens against Riemerella anatipestifer.</title>
        <authorList>
            <person name="Zheng X."/>
            <person name="Zhang W."/>
        </authorList>
    </citation>
    <scope>NUCLEOTIDE SEQUENCE</scope>
    <source>
        <strain evidence="3">ZWRA178</strain>
    </source>
</reference>
<dbReference type="EMBL" id="CP011859">
    <property type="protein sequence ID" value="AQY23178.1"/>
    <property type="molecule type" value="Genomic_DNA"/>
</dbReference>
<dbReference type="Proteomes" id="UP001207440">
    <property type="component" value="Unassembled WGS sequence"/>
</dbReference>
<feature type="transmembrane region" description="Helical" evidence="1">
    <location>
        <begin position="16"/>
        <end position="34"/>
    </location>
</feature>
<accession>A0A1S7DVS7</accession>
<protein>
    <recommendedName>
        <fullName evidence="5">DoxX family protein</fullName>
    </recommendedName>
</protein>
<evidence type="ECO:0000313" key="4">
    <source>
        <dbReference type="Proteomes" id="UP000189883"/>
    </source>
</evidence>
<evidence type="ECO:0000256" key="1">
    <source>
        <dbReference type="SAM" id="Phobius"/>
    </source>
</evidence>
<evidence type="ECO:0000313" key="2">
    <source>
        <dbReference type="EMBL" id="AQY23178.1"/>
    </source>
</evidence>
<feature type="transmembrane region" description="Helical" evidence="1">
    <location>
        <begin position="78"/>
        <end position="100"/>
    </location>
</feature>
<feature type="transmembrane region" description="Helical" evidence="1">
    <location>
        <begin position="106"/>
        <end position="124"/>
    </location>
</feature>
<proteinExistence type="predicted"/>
<sequence>MEDRNYFNDEPKKTNSFYIAIGVLAIFTLMGLGIDIDEFSQHESINIPTWYFYLIFGVDLLALVGLFLIILYRKIGIFLFPLAVIAHFILHQFYLSTFLYTDVTNLFLYVGLGLLMIIPKWQYFK</sequence>
<dbReference type="EMBL" id="JAOZYT010000045">
    <property type="protein sequence ID" value="MCW0524198.1"/>
    <property type="molecule type" value="Genomic_DNA"/>
</dbReference>
<dbReference type="Proteomes" id="UP000189883">
    <property type="component" value="Chromosome"/>
</dbReference>
<dbReference type="RefSeq" id="WP_079208363.1">
    <property type="nucleotide sequence ID" value="NZ_CP011859.1"/>
</dbReference>
<feature type="transmembrane region" description="Helical" evidence="1">
    <location>
        <begin position="50"/>
        <end position="71"/>
    </location>
</feature>
<dbReference type="AlphaFoldDB" id="A0A1S7DVS7"/>
<name>A0A1S7DVS7_RIEAN</name>